<dbReference type="PANTHER" id="PTHR22847">
    <property type="entry name" value="WD40 REPEAT PROTEIN"/>
    <property type="match status" value="1"/>
</dbReference>
<dbReference type="PRINTS" id="PR00320">
    <property type="entry name" value="GPROTEINBRPT"/>
</dbReference>
<evidence type="ECO:0000313" key="6">
    <source>
        <dbReference type="EMBL" id="KEP46640.1"/>
    </source>
</evidence>
<dbReference type="InterPro" id="IPR019775">
    <property type="entry name" value="WD40_repeat_CS"/>
</dbReference>
<feature type="repeat" description="WD" evidence="3">
    <location>
        <begin position="955"/>
        <end position="996"/>
    </location>
</feature>
<dbReference type="OrthoDB" id="538223at2759"/>
<gene>
    <name evidence="6" type="ORF">V565_188330</name>
</gene>
<dbReference type="InterPro" id="IPR027417">
    <property type="entry name" value="P-loop_NTPase"/>
</dbReference>
<feature type="compositionally biased region" description="Polar residues" evidence="4">
    <location>
        <begin position="48"/>
        <end position="58"/>
    </location>
</feature>
<evidence type="ECO:0000313" key="7">
    <source>
        <dbReference type="Proteomes" id="UP000027456"/>
    </source>
</evidence>
<dbReference type="PROSITE" id="PS50082">
    <property type="entry name" value="WD_REPEATS_2"/>
    <property type="match status" value="10"/>
</dbReference>
<dbReference type="Gene3D" id="2.130.10.10">
    <property type="entry name" value="YVTN repeat-like/Quinoprotein amine dehydrogenase"/>
    <property type="match status" value="5"/>
</dbReference>
<feature type="repeat" description="WD" evidence="3">
    <location>
        <begin position="1355"/>
        <end position="1387"/>
    </location>
</feature>
<reference evidence="6 7" key="1">
    <citation type="submission" date="2013-12" db="EMBL/GenBank/DDBJ databases">
        <authorList>
            <person name="Cubeta M."/>
            <person name="Pakala S."/>
            <person name="Fedorova N."/>
            <person name="Thomas E."/>
            <person name="Dean R."/>
            <person name="Jabaji S."/>
            <person name="Neate S."/>
            <person name="Toda T."/>
            <person name="Tavantzis S."/>
            <person name="Vilgalys R."/>
            <person name="Bharathan N."/>
            <person name="Pakala S."/>
            <person name="Losada L.S."/>
            <person name="Zafar N."/>
            <person name="Nierman W."/>
        </authorList>
    </citation>
    <scope>NUCLEOTIDE SEQUENCE [LARGE SCALE GENOMIC DNA]</scope>
    <source>
        <strain evidence="6 7">123E</strain>
    </source>
</reference>
<proteinExistence type="predicted"/>
<keyword evidence="1 3" id="KW-0853">WD repeat</keyword>
<comment type="caution">
    <text evidence="6">The sequence shown here is derived from an EMBL/GenBank/DDBJ whole genome shotgun (WGS) entry which is preliminary data.</text>
</comment>
<dbReference type="HOGENOM" id="CLU_000288_6_3_1"/>
<feature type="compositionally biased region" description="Polar residues" evidence="4">
    <location>
        <begin position="101"/>
        <end position="110"/>
    </location>
</feature>
<keyword evidence="2" id="KW-0677">Repeat</keyword>
<feature type="repeat" description="WD" evidence="3">
    <location>
        <begin position="1437"/>
        <end position="1478"/>
    </location>
</feature>
<dbReference type="EMBL" id="AZST01001010">
    <property type="protein sequence ID" value="KEP46640.1"/>
    <property type="molecule type" value="Genomic_DNA"/>
</dbReference>
<dbReference type="InterPro" id="IPR001680">
    <property type="entry name" value="WD40_rpt"/>
</dbReference>
<dbReference type="InterPro" id="IPR015943">
    <property type="entry name" value="WD40/YVTN_repeat-like_dom_sf"/>
</dbReference>
<evidence type="ECO:0000256" key="2">
    <source>
        <dbReference type="ARBA" id="ARBA00022737"/>
    </source>
</evidence>
<dbReference type="SUPFAM" id="SSF50978">
    <property type="entry name" value="WD40 repeat-like"/>
    <property type="match status" value="2"/>
</dbReference>
<dbReference type="STRING" id="1423351.A0A074RMR5"/>
<dbReference type="PANTHER" id="PTHR22847:SF637">
    <property type="entry name" value="WD REPEAT DOMAIN 5B"/>
    <property type="match status" value="1"/>
</dbReference>
<evidence type="ECO:0000256" key="3">
    <source>
        <dbReference type="PROSITE-ProRule" id="PRU00221"/>
    </source>
</evidence>
<dbReference type="PROSITE" id="PS00678">
    <property type="entry name" value="WD_REPEATS_1"/>
    <property type="match status" value="3"/>
</dbReference>
<dbReference type="SMART" id="SM00320">
    <property type="entry name" value="WD40"/>
    <property type="match status" value="12"/>
</dbReference>
<protein>
    <submittedName>
        <fullName evidence="6">Putative vegetative incompatibility protein HET-E-1</fullName>
    </submittedName>
</protein>
<dbReference type="CDD" id="cd00200">
    <property type="entry name" value="WD40"/>
    <property type="match status" value="2"/>
</dbReference>
<sequence length="1533" mass="167960">MRKAREWKSRFKAGMKMIFDSDDESTRPSTPALAPVDNREDAALYTEQVPTTSLSPAHSFNPIHLAATSHEQAPTTVPAAEQVPSHTSLAHPEALAPTPPSVSHQAESSSLIVERTTALEPNQAQTPTQAQAQAPAQPSPQWPANLEVMTASPDSPVALNKQSGPSKLGISSWLKSEGWANLNGLLDTVNQAATIGGLGPVKTVVEALANCIGIYQEEAQGRKEYDELQVQLEATFNELNQYLSSSPAITTSIAVICGSIQKELDHVKARQARPIERRLAEAELDAENVLACYRRIQDYLQRLARNVNISTWVTVDQLATDHRLQKLAPSLWACYNSAKATELKRGPCTEGTRTNVLVPMRDWATSLNSGGVYWMNGMAGTGKTTIAYSLCQQFDAPENRLLCASFFCSRSLPECRSVGQIIPSIAYQIAQCSRPFRYALSKATEENPDAHTRSAQLQFDSLILQPFSDVRVREAFPINMVVVIDALDECENTKSTQQILEVLLTKSKGLPIKFMVSSRPEAGIRHQMEKNGTWIDSRVVLHELDGGEVQTDIKTYLKAELAPISPSELEIKKLADRAGVLFIYAATVIRYVGYEDFGRNPQARLNAVLGMSDKQGTAQTKEIDQLYGAILGAAIGDERLEPTERDDMKLVLHTVICAKAPLTVDALNGLLKFDDVGRVHAALHPLWSVLHVMSPEMTVTTLHASFPDYLTDPQRSGTSKWHCNAATHHGILAQKSFEHIRDTVPQFNICKLESSYLYDSEVEDLDACVDKYIPPELRYACQYWSAHLDASDSGSVLLLEQFLTKQLLLWMEVMNLTKNIAATPENLTSAKKCAAKHGATDELIALIHDAWRFAQTVVSSPVSQSTPHIYMSMIPFLSSHSPIRKHYAHRMQGMIGVEGTALDRRKPLLAQWFFGWSRCVGHSPDGTLFAIHEYDLQYQISIIDTSSGHKVRSLFHKDVGRISRVTFSPDGTRVASGTYDGDIWVWHIGSEQQVVDSGEHQDSISEITFSHDGAHIVSGSENGIIRVWDAYSGQIALPLLVGHPDYVISIAVSFDNTKIVSGSPDHTICVWEMQNGRPVFDPIKRHTGTLHTVDFSPNNSFIVAGCTNMVCVWDSHTGQSLLAPLLHKDSIYSVAISPDSTYIAAGLSGGTIQIWDVTSGKAISELSTGSKSRVNMLTYSADGTRIISHSESNLEMTERLLCLFDARNTSAPLNANASLGHTEPISSIDISPNGERIVSGSGDTICVWDPITGQLVLGPLTGHTDYVYIVRYSPVGSRFLSCSEDNTLRQWDAQTGDGLVVKNPIVDKTSFISAAYSPDGNHIATISYDAIVCVWSSKTGEQILGLMQGEEEGLSIQFSTDGATLLTSWSDGAVRIWDMQSGQLVSSIPSQVGLSLVASAFSPDGLRNVIAEPIYNNSSATMYQRITQTGERIPWPFKGDISRISGIQFSHNGSRIVHGSFDRTVHIWDAQTGDPVFGPLKGHIDGVTAVAYSPDGTYIASASKDKAIRIWDVRMQPDSSPVSIVILNYGDIH</sequence>
<dbReference type="InterPro" id="IPR056884">
    <property type="entry name" value="NPHP3-like_N"/>
</dbReference>
<feature type="region of interest" description="Disordered" evidence="4">
    <location>
        <begin position="70"/>
        <end position="110"/>
    </location>
</feature>
<evidence type="ECO:0000256" key="1">
    <source>
        <dbReference type="ARBA" id="ARBA00022574"/>
    </source>
</evidence>
<dbReference type="Pfam" id="PF24883">
    <property type="entry name" value="NPHP3_N"/>
    <property type="match status" value="1"/>
</dbReference>
<feature type="repeat" description="WD" evidence="3">
    <location>
        <begin position="1083"/>
        <end position="1123"/>
    </location>
</feature>
<dbReference type="Gene3D" id="3.40.50.300">
    <property type="entry name" value="P-loop containing nucleotide triphosphate hydrolases"/>
    <property type="match status" value="1"/>
</dbReference>
<evidence type="ECO:0000259" key="5">
    <source>
        <dbReference type="Pfam" id="PF24883"/>
    </source>
</evidence>
<dbReference type="InterPro" id="IPR036322">
    <property type="entry name" value="WD40_repeat_dom_sf"/>
</dbReference>
<keyword evidence="7" id="KW-1185">Reference proteome</keyword>
<dbReference type="Pfam" id="PF00400">
    <property type="entry name" value="WD40"/>
    <property type="match status" value="11"/>
</dbReference>
<feature type="region of interest" description="Disordered" evidence="4">
    <location>
        <begin position="19"/>
        <end position="58"/>
    </location>
</feature>
<organism evidence="6 7">
    <name type="scientific">Rhizoctonia solani 123E</name>
    <dbReference type="NCBI Taxonomy" id="1423351"/>
    <lineage>
        <taxon>Eukaryota</taxon>
        <taxon>Fungi</taxon>
        <taxon>Dikarya</taxon>
        <taxon>Basidiomycota</taxon>
        <taxon>Agaricomycotina</taxon>
        <taxon>Agaricomycetes</taxon>
        <taxon>Cantharellales</taxon>
        <taxon>Ceratobasidiaceae</taxon>
        <taxon>Rhizoctonia</taxon>
    </lineage>
</organism>
<dbReference type="GO" id="GO:1990234">
    <property type="term" value="C:transferase complex"/>
    <property type="evidence" value="ECO:0007669"/>
    <property type="project" value="UniProtKB-ARBA"/>
</dbReference>
<feature type="repeat" description="WD" evidence="3">
    <location>
        <begin position="1040"/>
        <end position="1081"/>
    </location>
</feature>
<feature type="repeat" description="WD" evidence="3">
    <location>
        <begin position="1480"/>
        <end position="1514"/>
    </location>
</feature>
<dbReference type="Proteomes" id="UP000027456">
    <property type="component" value="Unassembled WGS sequence"/>
</dbReference>
<dbReference type="SUPFAM" id="SSF52540">
    <property type="entry name" value="P-loop containing nucleoside triphosphate hydrolases"/>
    <property type="match status" value="1"/>
</dbReference>
<feature type="repeat" description="WD" evidence="3">
    <location>
        <begin position="997"/>
        <end position="1038"/>
    </location>
</feature>
<feature type="repeat" description="WD" evidence="3">
    <location>
        <begin position="1260"/>
        <end position="1301"/>
    </location>
</feature>
<feature type="domain" description="Nephrocystin 3-like N-terminal" evidence="5">
    <location>
        <begin position="360"/>
        <end position="519"/>
    </location>
</feature>
<accession>A0A074RMR5</accession>
<feature type="compositionally biased region" description="Low complexity" evidence="4">
    <location>
        <begin position="122"/>
        <end position="136"/>
    </location>
</feature>
<dbReference type="InterPro" id="IPR020472">
    <property type="entry name" value="WD40_PAC1"/>
</dbReference>
<feature type="region of interest" description="Disordered" evidence="4">
    <location>
        <begin position="122"/>
        <end position="147"/>
    </location>
</feature>
<name>A0A074RMR5_9AGAM</name>
<feature type="repeat" description="WD" evidence="3">
    <location>
        <begin position="1127"/>
        <end position="1165"/>
    </location>
</feature>
<feature type="repeat" description="WD" evidence="3">
    <location>
        <begin position="1218"/>
        <end position="1243"/>
    </location>
</feature>
<dbReference type="PROSITE" id="PS50294">
    <property type="entry name" value="WD_REPEATS_REGION"/>
    <property type="match status" value="8"/>
</dbReference>
<evidence type="ECO:0000256" key="4">
    <source>
        <dbReference type="SAM" id="MobiDB-lite"/>
    </source>
</evidence>